<gene>
    <name evidence="1" type="ORF">CHYS00102_LOCUS1828</name>
    <name evidence="2" type="ORF">CHYS00102_LOCUS1829</name>
</gene>
<dbReference type="AlphaFoldDB" id="A0A6U5DL04"/>
<accession>A0A6U5DL04</accession>
<dbReference type="EMBL" id="HBFR01002724">
    <property type="protein sequence ID" value="CAD8874653.1"/>
    <property type="molecule type" value="Transcribed_RNA"/>
</dbReference>
<sequence>MKRRKRWESNETSNFGSFSSLVGTAYRCFLRCDEHDIYSLDRYGEILRTGGFRMMHDLLIWPPSEIARLREMGNSRLKRTGVWLFSKYKKLEFVSVQLLTMQT</sequence>
<evidence type="ECO:0000313" key="1">
    <source>
        <dbReference type="EMBL" id="CAD8874653.1"/>
    </source>
</evidence>
<dbReference type="EMBL" id="HBFR01002725">
    <property type="protein sequence ID" value="CAD8874654.1"/>
    <property type="molecule type" value="Transcribed_RNA"/>
</dbReference>
<reference evidence="1" key="1">
    <citation type="submission" date="2021-01" db="EMBL/GenBank/DDBJ databases">
        <authorList>
            <person name="Corre E."/>
            <person name="Pelletier E."/>
            <person name="Niang G."/>
            <person name="Scheremetjew M."/>
            <person name="Finn R."/>
            <person name="Kale V."/>
            <person name="Holt S."/>
            <person name="Cochrane G."/>
            <person name="Meng A."/>
            <person name="Brown T."/>
            <person name="Cohen L."/>
        </authorList>
    </citation>
    <scope>NUCLEOTIDE SEQUENCE</scope>
    <source>
        <strain evidence="1">308</strain>
    </source>
</reference>
<evidence type="ECO:0000313" key="2">
    <source>
        <dbReference type="EMBL" id="CAD8874654.1"/>
    </source>
</evidence>
<proteinExistence type="predicted"/>
<organism evidence="1">
    <name type="scientific">Corethron hystrix</name>
    <dbReference type="NCBI Taxonomy" id="216773"/>
    <lineage>
        <taxon>Eukaryota</taxon>
        <taxon>Sar</taxon>
        <taxon>Stramenopiles</taxon>
        <taxon>Ochrophyta</taxon>
        <taxon>Bacillariophyta</taxon>
        <taxon>Coscinodiscophyceae</taxon>
        <taxon>Corethrophycidae</taxon>
        <taxon>Corethrales</taxon>
        <taxon>Corethraceae</taxon>
        <taxon>Corethron</taxon>
    </lineage>
</organism>
<name>A0A6U5DL04_9STRA</name>
<protein>
    <submittedName>
        <fullName evidence="1">Uncharacterized protein</fullName>
    </submittedName>
</protein>